<evidence type="ECO:0000256" key="16">
    <source>
        <dbReference type="ARBA" id="ARBA00023145"/>
    </source>
</evidence>
<evidence type="ECO:0000256" key="20">
    <source>
        <dbReference type="ARBA" id="ARBA00033328"/>
    </source>
</evidence>
<evidence type="ECO:0000256" key="21">
    <source>
        <dbReference type="SAM" id="SignalP"/>
    </source>
</evidence>
<dbReference type="EMBL" id="BMFS01000005">
    <property type="protein sequence ID" value="GGG98780.1"/>
    <property type="molecule type" value="Genomic_DNA"/>
</dbReference>
<feature type="domain" description="Peptidase M28" evidence="22">
    <location>
        <begin position="268"/>
        <end position="459"/>
    </location>
</feature>
<comment type="subcellular location">
    <subcellularLocation>
        <location evidence="1">Endoplasmic reticulum</location>
    </subcellularLocation>
    <subcellularLocation>
        <location evidence="3">Golgi apparatus</location>
    </subcellularLocation>
    <subcellularLocation>
        <location evidence="2">Lysosome</location>
    </subcellularLocation>
    <subcellularLocation>
        <location evidence="4">Secreted</location>
    </subcellularLocation>
</comment>
<keyword evidence="8" id="KW-0645">Protease</keyword>
<evidence type="ECO:0000256" key="13">
    <source>
        <dbReference type="ARBA" id="ARBA00022833"/>
    </source>
</evidence>
<gene>
    <name evidence="23" type="ORF">GCM10007420_13210</name>
</gene>
<keyword evidence="6" id="KW-0964">Secreted</keyword>
<evidence type="ECO:0000256" key="12">
    <source>
        <dbReference type="ARBA" id="ARBA00022824"/>
    </source>
</evidence>
<keyword evidence="16" id="KW-0865">Zymogen</keyword>
<evidence type="ECO:0000256" key="5">
    <source>
        <dbReference type="ARBA" id="ARBA00014116"/>
    </source>
</evidence>
<proteinExistence type="predicted"/>
<dbReference type="RefSeq" id="WP_188451783.1">
    <property type="nucleotide sequence ID" value="NZ_BMFS01000005.1"/>
</dbReference>
<evidence type="ECO:0000256" key="15">
    <source>
        <dbReference type="ARBA" id="ARBA00023049"/>
    </source>
</evidence>
<dbReference type="Pfam" id="PF04389">
    <property type="entry name" value="Peptidase_M28"/>
    <property type="match status" value="1"/>
</dbReference>
<evidence type="ECO:0000256" key="11">
    <source>
        <dbReference type="ARBA" id="ARBA00022801"/>
    </source>
</evidence>
<evidence type="ECO:0000259" key="22">
    <source>
        <dbReference type="Pfam" id="PF04389"/>
    </source>
</evidence>
<evidence type="ECO:0000256" key="7">
    <source>
        <dbReference type="ARBA" id="ARBA00022645"/>
    </source>
</evidence>
<accession>A0ABQ1XNX8</accession>
<keyword evidence="7" id="KW-0121">Carboxypeptidase</keyword>
<evidence type="ECO:0000313" key="23">
    <source>
        <dbReference type="EMBL" id="GGG98780.1"/>
    </source>
</evidence>
<dbReference type="Gene3D" id="3.50.30.30">
    <property type="match status" value="1"/>
</dbReference>
<evidence type="ECO:0000256" key="1">
    <source>
        <dbReference type="ARBA" id="ARBA00004240"/>
    </source>
</evidence>
<feature type="signal peptide" evidence="21">
    <location>
        <begin position="1"/>
        <end position="19"/>
    </location>
</feature>
<sequence>MRLALAAAAAAFLSIPVQTGPVRAAELPEEARVHARALAETGLESDLAYRLTESLTTEIGPRLAGTPQEARARDWAVEMFNELGFENVRVENFPMDLWTRGYSIFEEVAITHPFPQELYATSLGGAAATPEDGLEAEIVFFDSFDDLLEFDGADDALEGKLVFVNDRMTAARTGEGYGWANRKRTLGWVEAENRGAAGLLIRSVGTSSHRFAHTGMMSFPAQRLPGIPALAVSAPDADQIERIHAMGETIRVALRTHAGWRGEVTSGNVIAEIVGAEAPEEIVIIGAHLDSWDNGTGALDDGAGVGIVTAAARLIMEAGVRPRRTIRVVLFGAEEVGLVGARAYARARMADGTVDQHVIGSESDFGARNVWRLSSGVGEHAVGFFDAMQGELAFLGIERGGNSSGGGPDMIPLAAMGVPMARLDQDGTDYFEFHHTPNDTFDKIVPEEMAQNVAAWAMFTWFLADSDMDFRARPEAGDAEEGEPAQ</sequence>
<evidence type="ECO:0000313" key="24">
    <source>
        <dbReference type="Proteomes" id="UP000648722"/>
    </source>
</evidence>
<organism evidence="23 24">
    <name type="scientific">Glycocaulis albus</name>
    <dbReference type="NCBI Taxonomy" id="1382801"/>
    <lineage>
        <taxon>Bacteria</taxon>
        <taxon>Pseudomonadati</taxon>
        <taxon>Pseudomonadota</taxon>
        <taxon>Alphaproteobacteria</taxon>
        <taxon>Maricaulales</taxon>
        <taxon>Maricaulaceae</taxon>
        <taxon>Glycocaulis</taxon>
    </lineage>
</organism>
<keyword evidence="10 21" id="KW-0732">Signal</keyword>
<keyword evidence="13" id="KW-0862">Zinc</keyword>
<dbReference type="InterPro" id="IPR007484">
    <property type="entry name" value="Peptidase_M28"/>
</dbReference>
<evidence type="ECO:0000256" key="18">
    <source>
        <dbReference type="ARBA" id="ARBA00023228"/>
    </source>
</evidence>
<comment type="subunit">
    <text evidence="19">Homodimer. The monomeric form is inactive while the homodimer is active.</text>
</comment>
<comment type="caution">
    <text evidence="23">The sequence shown here is derived from an EMBL/GenBank/DDBJ whole genome shotgun (WGS) entry which is preliminary data.</text>
</comment>
<dbReference type="PANTHER" id="PTHR12053:SF3">
    <property type="entry name" value="CARBOXYPEPTIDASE Q"/>
    <property type="match status" value="1"/>
</dbReference>
<evidence type="ECO:0000256" key="14">
    <source>
        <dbReference type="ARBA" id="ARBA00023034"/>
    </source>
</evidence>
<protein>
    <recommendedName>
        <fullName evidence="5">Carboxypeptidase Q</fullName>
    </recommendedName>
    <alternativeName>
        <fullName evidence="20">Plasma glutamate carboxypeptidase</fullName>
    </alternativeName>
</protein>
<keyword evidence="24" id="KW-1185">Reference proteome</keyword>
<evidence type="ECO:0000256" key="6">
    <source>
        <dbReference type="ARBA" id="ARBA00022525"/>
    </source>
</evidence>
<keyword evidence="17" id="KW-0325">Glycoprotein</keyword>
<dbReference type="Proteomes" id="UP000648722">
    <property type="component" value="Unassembled WGS sequence"/>
</dbReference>
<dbReference type="InterPro" id="IPR039866">
    <property type="entry name" value="CPQ"/>
</dbReference>
<evidence type="ECO:0000256" key="3">
    <source>
        <dbReference type="ARBA" id="ARBA00004555"/>
    </source>
</evidence>
<keyword evidence="11" id="KW-0378">Hydrolase</keyword>
<evidence type="ECO:0000256" key="9">
    <source>
        <dbReference type="ARBA" id="ARBA00022723"/>
    </source>
</evidence>
<keyword evidence="18" id="KW-0458">Lysosome</keyword>
<keyword evidence="14" id="KW-0333">Golgi apparatus</keyword>
<evidence type="ECO:0000256" key="10">
    <source>
        <dbReference type="ARBA" id="ARBA00022729"/>
    </source>
</evidence>
<reference evidence="24" key="1">
    <citation type="journal article" date="2019" name="Int. J. Syst. Evol. Microbiol.">
        <title>The Global Catalogue of Microorganisms (GCM) 10K type strain sequencing project: providing services to taxonomists for standard genome sequencing and annotation.</title>
        <authorList>
            <consortium name="The Broad Institute Genomics Platform"/>
            <consortium name="The Broad Institute Genome Sequencing Center for Infectious Disease"/>
            <person name="Wu L."/>
            <person name="Ma J."/>
        </authorList>
    </citation>
    <scope>NUCLEOTIDE SEQUENCE [LARGE SCALE GENOMIC DNA]</scope>
    <source>
        <strain evidence="24">CGMCC 1.12766</strain>
    </source>
</reference>
<evidence type="ECO:0000256" key="2">
    <source>
        <dbReference type="ARBA" id="ARBA00004371"/>
    </source>
</evidence>
<dbReference type="Gene3D" id="3.40.630.10">
    <property type="entry name" value="Zn peptidases"/>
    <property type="match status" value="1"/>
</dbReference>
<keyword evidence="15" id="KW-0482">Metalloprotease</keyword>
<evidence type="ECO:0000256" key="19">
    <source>
        <dbReference type="ARBA" id="ARBA00025833"/>
    </source>
</evidence>
<feature type="chain" id="PRO_5045558764" description="Carboxypeptidase Q" evidence="21">
    <location>
        <begin position="20"/>
        <end position="486"/>
    </location>
</feature>
<dbReference type="SUPFAM" id="SSF53187">
    <property type="entry name" value="Zn-dependent exopeptidases"/>
    <property type="match status" value="1"/>
</dbReference>
<evidence type="ECO:0000256" key="4">
    <source>
        <dbReference type="ARBA" id="ARBA00004613"/>
    </source>
</evidence>
<keyword evidence="12" id="KW-0256">Endoplasmic reticulum</keyword>
<evidence type="ECO:0000256" key="8">
    <source>
        <dbReference type="ARBA" id="ARBA00022670"/>
    </source>
</evidence>
<evidence type="ECO:0000256" key="17">
    <source>
        <dbReference type="ARBA" id="ARBA00023180"/>
    </source>
</evidence>
<dbReference type="PANTHER" id="PTHR12053">
    <property type="entry name" value="PROTEASE FAMILY M28 PLASMA GLUTAMATE CARBOXYPEPTIDASE-RELATED"/>
    <property type="match status" value="1"/>
</dbReference>
<keyword evidence="9" id="KW-0479">Metal-binding</keyword>
<name>A0ABQ1XNX8_9PROT</name>